<dbReference type="EMBL" id="CP001842">
    <property type="protein sequence ID" value="ADB94894.1"/>
    <property type="molecule type" value="Genomic_DNA"/>
</dbReference>
<feature type="transmembrane region" description="Helical" evidence="1">
    <location>
        <begin position="62"/>
        <end position="80"/>
    </location>
</feature>
<dbReference type="Pfam" id="PF02517">
    <property type="entry name" value="Rce1-like"/>
    <property type="match status" value="1"/>
</dbReference>
<keyword evidence="1" id="KW-0472">Membrane</keyword>
<accession>D3EN44</accession>
<evidence type="ECO:0000259" key="2">
    <source>
        <dbReference type="Pfam" id="PF02517"/>
    </source>
</evidence>
<dbReference type="AlphaFoldDB" id="D3EN44"/>
<dbReference type="PATRIC" id="fig|713887.8.peg.132"/>
<dbReference type="STRING" id="1453429.UCYN_01420"/>
<dbReference type="InterPro" id="IPR003675">
    <property type="entry name" value="Rce1/LyrA-like_dom"/>
</dbReference>
<gene>
    <name evidence="3" type="ordered locus">UCYN_01420</name>
</gene>
<keyword evidence="4" id="KW-1185">Reference proteome</keyword>
<dbReference type="OrthoDB" id="3034706at2"/>
<feature type="transmembrane region" description="Helical" evidence="1">
    <location>
        <begin position="150"/>
        <end position="169"/>
    </location>
</feature>
<dbReference type="GO" id="GO:0004175">
    <property type="term" value="F:endopeptidase activity"/>
    <property type="evidence" value="ECO:0007669"/>
    <property type="project" value="UniProtKB-ARBA"/>
</dbReference>
<organism evidence="4">
    <name type="scientific">Atelocyanobacterium thalassa (isolate ALOHA)</name>
    <dbReference type="NCBI Taxonomy" id="1453429"/>
    <lineage>
        <taxon>Bacteria</taxon>
        <taxon>Bacillati</taxon>
        <taxon>Cyanobacteriota</taxon>
        <taxon>Cyanophyceae</taxon>
        <taxon>Oscillatoriophycideae</taxon>
        <taxon>Chroococcales</taxon>
        <taxon>Aphanothecaceae</taxon>
        <taxon>Candidatus Atelocyanobacterium</taxon>
        <taxon>Candidatus Atelocyanobacterium thalassae</taxon>
    </lineage>
</organism>
<evidence type="ECO:0000313" key="4">
    <source>
        <dbReference type="Proteomes" id="UP000001405"/>
    </source>
</evidence>
<dbReference type="RefSeq" id="WP_012953559.1">
    <property type="nucleotide sequence ID" value="NC_013771.1"/>
</dbReference>
<proteinExistence type="predicted"/>
<evidence type="ECO:0000313" key="3">
    <source>
        <dbReference type="EMBL" id="ADB94894.1"/>
    </source>
</evidence>
<dbReference type="HOGENOM" id="CLU_1552449_0_0_3"/>
<sequence length="172" mass="19573">MSLIILFKIEEKFNYLKWNFENKAILKKILLPTLSLVLWIGLTEELVFRGLIQTILEDDHNILIAAIICNVVFMLLHLIWEREETIPQLPGLWLMGMVLTEAKWFYGSLGMPWGLHAGWILGISLLESAKLITYTDSAGNYIVGVKQKPLAGIMGILSLLITAIILWCLTMF</sequence>
<dbReference type="KEGG" id="cyu:UCYN_01420"/>
<keyword evidence="1" id="KW-1133">Transmembrane helix</keyword>
<dbReference type="GO" id="GO:0080120">
    <property type="term" value="P:CAAX-box protein maturation"/>
    <property type="evidence" value="ECO:0007669"/>
    <property type="project" value="UniProtKB-ARBA"/>
</dbReference>
<feature type="transmembrane region" description="Helical" evidence="1">
    <location>
        <begin position="25"/>
        <end position="42"/>
    </location>
</feature>
<evidence type="ECO:0000256" key="1">
    <source>
        <dbReference type="SAM" id="Phobius"/>
    </source>
</evidence>
<dbReference type="GO" id="GO:0006508">
    <property type="term" value="P:proteolysis"/>
    <property type="evidence" value="ECO:0007669"/>
    <property type="project" value="UniProtKB-KW"/>
</dbReference>
<keyword evidence="3" id="KW-0378">Hydrolase</keyword>
<feature type="transmembrane region" description="Helical" evidence="1">
    <location>
        <begin position="92"/>
        <end position="115"/>
    </location>
</feature>
<name>D3EN44_ATETH</name>
<keyword evidence="1" id="KW-0812">Transmembrane</keyword>
<protein>
    <submittedName>
        <fullName evidence="3">CAAX amino terminal protease family</fullName>
    </submittedName>
</protein>
<feature type="domain" description="CAAX prenyl protease 2/Lysostaphin resistance protein A-like" evidence="2">
    <location>
        <begin position="29"/>
        <end position="119"/>
    </location>
</feature>
<reference evidence="3 4" key="1">
    <citation type="journal article" date="2010" name="Nature">
        <title>Metabolic streamlining in an open-ocean nitrogen-fixing cyanobacterium.</title>
        <authorList>
            <person name="Tripp H.J."/>
            <person name="Bench S.R."/>
            <person name="Turk K.A."/>
            <person name="Foster R.A."/>
            <person name="Desany B.A."/>
            <person name="Niazi F."/>
            <person name="Affourtit J.P."/>
            <person name="Zehr J.P."/>
        </authorList>
    </citation>
    <scope>NUCLEOTIDE SEQUENCE [LARGE SCALE GENOMIC DNA]</scope>
    <source>
        <strain evidence="4">ALOHA</strain>
    </source>
</reference>
<keyword evidence="3" id="KW-0645">Protease</keyword>
<dbReference type="Proteomes" id="UP000001405">
    <property type="component" value="Chromosome"/>
</dbReference>